<evidence type="ECO:0000313" key="2">
    <source>
        <dbReference type="Proteomes" id="UP001172457"/>
    </source>
</evidence>
<gene>
    <name evidence="1" type="ORF">OSB04_016627</name>
</gene>
<dbReference type="InterPro" id="IPR038765">
    <property type="entry name" value="Papain-like_cys_pep_sf"/>
</dbReference>
<dbReference type="EMBL" id="JARYMX010000004">
    <property type="protein sequence ID" value="KAJ9552582.1"/>
    <property type="molecule type" value="Genomic_DNA"/>
</dbReference>
<keyword evidence="2" id="KW-1185">Reference proteome</keyword>
<dbReference type="SUPFAM" id="SSF54001">
    <property type="entry name" value="Cysteine proteinases"/>
    <property type="match status" value="1"/>
</dbReference>
<reference evidence="1" key="1">
    <citation type="submission" date="2023-03" db="EMBL/GenBank/DDBJ databases">
        <title>Chromosome-scale reference genome and RAD-based genetic map of yellow starthistle (Centaurea solstitialis) reveal putative structural variation and QTLs associated with invader traits.</title>
        <authorList>
            <person name="Reatini B."/>
            <person name="Cang F.A."/>
            <person name="Jiang Q."/>
            <person name="Mckibben M.T.W."/>
            <person name="Barker M.S."/>
            <person name="Rieseberg L.H."/>
            <person name="Dlugosch K.M."/>
        </authorList>
    </citation>
    <scope>NUCLEOTIDE SEQUENCE</scope>
    <source>
        <strain evidence="1">CAN-66</strain>
        <tissue evidence="1">Leaf</tissue>
    </source>
</reference>
<sequence>MTQLFFPFLQNRHYFCVVFNLKTNVVEILDNMEHDGDIVDVYGFDIHILRSMVVQHLRNIGHPSTELIQTVEVSVIEMKWRTRDNFTDCGVFCMLHMETYMGGGSRGWHTGFTTEVPGQKKQIENLRMKYCTKILLSEQNSCKQVVEEEVANLFSLSPSTRSKFKTQAYVTRNFRLR</sequence>
<dbReference type="Proteomes" id="UP001172457">
    <property type="component" value="Chromosome 4"/>
</dbReference>
<evidence type="ECO:0008006" key="3">
    <source>
        <dbReference type="Google" id="ProtNLM"/>
    </source>
</evidence>
<proteinExistence type="predicted"/>
<comment type="caution">
    <text evidence="1">The sequence shown here is derived from an EMBL/GenBank/DDBJ whole genome shotgun (WGS) entry which is preliminary data.</text>
</comment>
<dbReference type="Gene3D" id="3.40.395.10">
    <property type="entry name" value="Adenoviral Proteinase, Chain A"/>
    <property type="match status" value="1"/>
</dbReference>
<evidence type="ECO:0000313" key="1">
    <source>
        <dbReference type="EMBL" id="KAJ9552582.1"/>
    </source>
</evidence>
<dbReference type="AlphaFoldDB" id="A0AA38TJG4"/>
<accession>A0AA38TJG4</accession>
<organism evidence="1 2">
    <name type="scientific">Centaurea solstitialis</name>
    <name type="common">yellow star-thistle</name>
    <dbReference type="NCBI Taxonomy" id="347529"/>
    <lineage>
        <taxon>Eukaryota</taxon>
        <taxon>Viridiplantae</taxon>
        <taxon>Streptophyta</taxon>
        <taxon>Embryophyta</taxon>
        <taxon>Tracheophyta</taxon>
        <taxon>Spermatophyta</taxon>
        <taxon>Magnoliopsida</taxon>
        <taxon>eudicotyledons</taxon>
        <taxon>Gunneridae</taxon>
        <taxon>Pentapetalae</taxon>
        <taxon>asterids</taxon>
        <taxon>campanulids</taxon>
        <taxon>Asterales</taxon>
        <taxon>Asteraceae</taxon>
        <taxon>Carduoideae</taxon>
        <taxon>Cardueae</taxon>
        <taxon>Centaureinae</taxon>
        <taxon>Centaurea</taxon>
    </lineage>
</organism>
<name>A0AA38TJG4_9ASTR</name>
<protein>
    <recommendedName>
        <fullName evidence="3">Ubiquitin-like protease family profile domain-containing protein</fullName>
    </recommendedName>
</protein>